<name>A0A6P7TUC9_9MOLL</name>
<proteinExistence type="inferred from homology"/>
<organism evidence="7 8">
    <name type="scientific">Octopus sinensis</name>
    <name type="common">East Asian common octopus</name>
    <dbReference type="NCBI Taxonomy" id="2607531"/>
    <lineage>
        <taxon>Eukaryota</taxon>
        <taxon>Metazoa</taxon>
        <taxon>Spiralia</taxon>
        <taxon>Lophotrochozoa</taxon>
        <taxon>Mollusca</taxon>
        <taxon>Cephalopoda</taxon>
        <taxon>Coleoidea</taxon>
        <taxon>Octopodiformes</taxon>
        <taxon>Octopoda</taxon>
        <taxon>Incirrata</taxon>
        <taxon>Octopodidae</taxon>
        <taxon>Octopus</taxon>
    </lineage>
</organism>
<evidence type="ECO:0000313" key="7">
    <source>
        <dbReference type="Proteomes" id="UP000515154"/>
    </source>
</evidence>
<dbReference type="Proteomes" id="UP000515154">
    <property type="component" value="Linkage group LG28"/>
</dbReference>
<comment type="subcellular location">
    <subcellularLocation>
        <location evidence="1">Membrane</location>
        <topology evidence="1">Multi-pass membrane protein</topology>
    </subcellularLocation>
</comment>
<keyword evidence="5 6" id="KW-0472">Membrane</keyword>
<evidence type="ECO:0000256" key="2">
    <source>
        <dbReference type="ARBA" id="ARBA00008821"/>
    </source>
</evidence>
<dbReference type="InterPro" id="IPR006043">
    <property type="entry name" value="NCS2"/>
</dbReference>
<dbReference type="GO" id="GO:0016020">
    <property type="term" value="C:membrane"/>
    <property type="evidence" value="ECO:0007669"/>
    <property type="project" value="UniProtKB-SubCell"/>
</dbReference>
<evidence type="ECO:0000256" key="4">
    <source>
        <dbReference type="ARBA" id="ARBA00022989"/>
    </source>
</evidence>
<gene>
    <name evidence="8" type="primary">LOC115225665</name>
</gene>
<dbReference type="GO" id="GO:0022857">
    <property type="term" value="F:transmembrane transporter activity"/>
    <property type="evidence" value="ECO:0007669"/>
    <property type="project" value="InterPro"/>
</dbReference>
<feature type="transmembrane region" description="Helical" evidence="6">
    <location>
        <begin position="510"/>
        <end position="529"/>
    </location>
</feature>
<evidence type="ECO:0000256" key="3">
    <source>
        <dbReference type="ARBA" id="ARBA00022692"/>
    </source>
</evidence>
<keyword evidence="4 6" id="KW-1133">Transmembrane helix</keyword>
<protein>
    <submittedName>
        <fullName evidence="8">Solute carrier family 23 member 1-like</fullName>
    </submittedName>
</protein>
<keyword evidence="3 6" id="KW-0812">Transmembrane</keyword>
<comment type="similarity">
    <text evidence="2">Belongs to the nucleobase:cation symporter-2 (NCS2) (TC 2.A.40) family.</text>
</comment>
<dbReference type="RefSeq" id="XP_029652441.1">
    <property type="nucleotide sequence ID" value="XM_029796581.1"/>
</dbReference>
<reference evidence="8" key="1">
    <citation type="submission" date="2025-08" db="UniProtKB">
        <authorList>
            <consortium name="RefSeq"/>
        </authorList>
    </citation>
    <scope>IDENTIFICATION</scope>
</reference>
<dbReference type="AlphaFoldDB" id="A0A6P7TUC9"/>
<sequence length="626" mass="68779">MSLIFPVNAYSSNWESGYSTDCKDTVEQKKQKEQEKVKTNNHFDILYGINDVPPWYLCIFFGIQQYLTAFGANFSQPLIISTALCMSTDVISISELMGTCFFISGLSTILMTTFGCRLPILQGASFSFLIPTITMLKSNPESCPYLDSSKNISTLPEIGSDGHREIWQKNMRQLQGSLMVASLLQIVVGFTGLLEFFLPLIGPLTIAPTITLIGLSLFQAASDRASGQWYIAMTVVILILIFSQYMQNIPIPCGKYSKDKGCTRINFHIFKMFPVALAVCGVWFLCYIFTITDVFPATPGHWGHKARTDNTYKYLQQAAWFRFPYPGQWGVPTVSLGGVLGMMSGVLVSMIESIGDYYACARISGAPPPPAHAINRGIGVEGIGCLLAGAIGGSSGVTSYSENIGTIGITKIASRIVILTSGIIMMVLGCFGKFGILLVTMPDPIVGGMFLMMFGMVAAVGLSNLQHINLESSRNLMILGVSLFVGLSLPLWIQANQADINTGNAELDQVLGVLLGSNMFVGGFIGFVLDNTIPGTPEERGIIKWDNIVDSKAENTSESYDTYSFPRPIQKLVDRWNWPVYVPFCPAYNSYISRLVKRMAACCSCRKKQLNLCQNNPLKLRCNHDF</sequence>
<evidence type="ECO:0000313" key="8">
    <source>
        <dbReference type="RefSeq" id="XP_029652441.1"/>
    </source>
</evidence>
<accession>A0A6P7TUC9</accession>
<feature type="transmembrane region" description="Helical" evidence="6">
    <location>
        <begin position="267"/>
        <end position="289"/>
    </location>
</feature>
<dbReference type="PANTHER" id="PTHR11119">
    <property type="entry name" value="XANTHINE-URACIL / VITAMIN C PERMEASE FAMILY MEMBER"/>
    <property type="match status" value="1"/>
</dbReference>
<feature type="transmembrane region" description="Helical" evidence="6">
    <location>
        <begin position="174"/>
        <end position="194"/>
    </location>
</feature>
<dbReference type="Pfam" id="PF00860">
    <property type="entry name" value="Xan_ur_permease"/>
    <property type="match status" value="1"/>
</dbReference>
<evidence type="ECO:0000256" key="5">
    <source>
        <dbReference type="ARBA" id="ARBA00023136"/>
    </source>
</evidence>
<feature type="transmembrane region" description="Helical" evidence="6">
    <location>
        <begin position="445"/>
        <end position="464"/>
    </location>
</feature>
<evidence type="ECO:0000256" key="1">
    <source>
        <dbReference type="ARBA" id="ARBA00004141"/>
    </source>
</evidence>
<evidence type="ECO:0000256" key="6">
    <source>
        <dbReference type="SAM" id="Phobius"/>
    </source>
</evidence>
<feature type="transmembrane region" description="Helical" evidence="6">
    <location>
        <begin position="416"/>
        <end position="439"/>
    </location>
</feature>
<feature type="transmembrane region" description="Helical" evidence="6">
    <location>
        <begin position="476"/>
        <end position="495"/>
    </location>
</feature>
<feature type="transmembrane region" description="Helical" evidence="6">
    <location>
        <begin position="230"/>
        <end position="247"/>
    </location>
</feature>
<feature type="transmembrane region" description="Helical" evidence="6">
    <location>
        <begin position="200"/>
        <end position="218"/>
    </location>
</feature>
<dbReference type="KEGG" id="osn:115225665"/>
<keyword evidence="7" id="KW-1185">Reference proteome</keyword>